<dbReference type="EMBL" id="JAEEGB010000045">
    <property type="protein sequence ID" value="MBI6875501.1"/>
    <property type="molecule type" value="Genomic_DNA"/>
</dbReference>
<dbReference type="InterPro" id="IPR036390">
    <property type="entry name" value="WH_DNA-bd_sf"/>
</dbReference>
<dbReference type="Proteomes" id="UP000622687">
    <property type="component" value="Unassembled WGS sequence"/>
</dbReference>
<dbReference type="RefSeq" id="WP_211144843.1">
    <property type="nucleotide sequence ID" value="NZ_JAEEGB010000045.1"/>
</dbReference>
<proteinExistence type="predicted"/>
<dbReference type="GO" id="GO:0045892">
    <property type="term" value="P:negative regulation of DNA-templated transcription"/>
    <property type="evidence" value="ECO:0007669"/>
    <property type="project" value="TreeGrafter"/>
</dbReference>
<dbReference type="GO" id="GO:0003700">
    <property type="term" value="F:DNA-binding transcription factor activity"/>
    <property type="evidence" value="ECO:0007669"/>
    <property type="project" value="TreeGrafter"/>
</dbReference>
<dbReference type="InterPro" id="IPR014757">
    <property type="entry name" value="Tscrpt_reg_IclR_C"/>
</dbReference>
<dbReference type="PROSITE" id="PS51078">
    <property type="entry name" value="ICLR_ED"/>
    <property type="match status" value="1"/>
</dbReference>
<evidence type="ECO:0000259" key="6">
    <source>
        <dbReference type="PROSITE" id="PS51078"/>
    </source>
</evidence>
<dbReference type="InterPro" id="IPR005471">
    <property type="entry name" value="Tscrpt_reg_IclR_N"/>
</dbReference>
<evidence type="ECO:0000259" key="5">
    <source>
        <dbReference type="PROSITE" id="PS51077"/>
    </source>
</evidence>
<dbReference type="InterPro" id="IPR029016">
    <property type="entry name" value="GAF-like_dom_sf"/>
</dbReference>
<dbReference type="InterPro" id="IPR050707">
    <property type="entry name" value="HTH_MetabolicPath_Reg"/>
</dbReference>
<evidence type="ECO:0000256" key="3">
    <source>
        <dbReference type="ARBA" id="ARBA00023163"/>
    </source>
</evidence>
<dbReference type="Pfam" id="PF09339">
    <property type="entry name" value="HTH_IclR"/>
    <property type="match status" value="1"/>
</dbReference>
<reference evidence="7" key="1">
    <citation type="submission" date="2020-12" db="EMBL/GenBank/DDBJ databases">
        <title>Clostridium thailandense sp. nov., a novel acetogenic bacterium isolated from peat land soil in Thailand.</title>
        <authorList>
            <person name="Chaikitkaew S."/>
            <person name="Birkeland N.K."/>
        </authorList>
    </citation>
    <scope>NUCLEOTIDE SEQUENCE</scope>
    <source>
        <strain evidence="7">DSM 17425</strain>
    </source>
</reference>
<organism evidence="7 8">
    <name type="scientific">Clostridium aciditolerans</name>
    <dbReference type="NCBI Taxonomy" id="339861"/>
    <lineage>
        <taxon>Bacteria</taxon>
        <taxon>Bacillati</taxon>
        <taxon>Bacillota</taxon>
        <taxon>Clostridia</taxon>
        <taxon>Eubacteriales</taxon>
        <taxon>Clostridiaceae</taxon>
        <taxon>Clostridium</taxon>
    </lineage>
</organism>
<name>A0A934I5U1_9CLOT</name>
<gene>
    <name evidence="7" type="ORF">I6U51_22770</name>
</gene>
<dbReference type="Pfam" id="PF01614">
    <property type="entry name" value="IclR_C"/>
    <property type="match status" value="1"/>
</dbReference>
<keyword evidence="1" id="KW-0805">Transcription regulation</keyword>
<dbReference type="InterPro" id="IPR036388">
    <property type="entry name" value="WH-like_DNA-bd_sf"/>
</dbReference>
<comment type="caution">
    <text evidence="7">The sequence shown here is derived from an EMBL/GenBank/DDBJ whole genome shotgun (WGS) entry which is preliminary data.</text>
</comment>
<dbReference type="GO" id="GO:0003677">
    <property type="term" value="F:DNA binding"/>
    <property type="evidence" value="ECO:0007669"/>
    <property type="project" value="UniProtKB-KW"/>
</dbReference>
<evidence type="ECO:0000313" key="8">
    <source>
        <dbReference type="Proteomes" id="UP000622687"/>
    </source>
</evidence>
<dbReference type="SMART" id="SM00346">
    <property type="entry name" value="HTH_ICLR"/>
    <property type="match status" value="1"/>
</dbReference>
<feature type="domain" description="IclR-ED" evidence="6">
    <location>
        <begin position="77"/>
        <end position="256"/>
    </location>
</feature>
<evidence type="ECO:0000256" key="1">
    <source>
        <dbReference type="ARBA" id="ARBA00023015"/>
    </source>
</evidence>
<feature type="coiled-coil region" evidence="4">
    <location>
        <begin position="171"/>
        <end position="198"/>
    </location>
</feature>
<keyword evidence="8" id="KW-1185">Reference proteome</keyword>
<evidence type="ECO:0000256" key="4">
    <source>
        <dbReference type="SAM" id="Coils"/>
    </source>
</evidence>
<protein>
    <submittedName>
        <fullName evidence="7">IclR family transcriptional regulator</fullName>
    </submittedName>
</protein>
<dbReference type="Gene3D" id="3.30.450.40">
    <property type="match status" value="1"/>
</dbReference>
<dbReference type="PANTHER" id="PTHR30136">
    <property type="entry name" value="HELIX-TURN-HELIX TRANSCRIPTIONAL REGULATOR, ICLR FAMILY"/>
    <property type="match status" value="1"/>
</dbReference>
<keyword evidence="4" id="KW-0175">Coiled coil</keyword>
<feature type="domain" description="HTH iclR-type" evidence="5">
    <location>
        <begin position="15"/>
        <end position="76"/>
    </location>
</feature>
<keyword evidence="2" id="KW-0238">DNA-binding</keyword>
<dbReference type="PROSITE" id="PS51077">
    <property type="entry name" value="HTH_ICLR"/>
    <property type="match status" value="1"/>
</dbReference>
<dbReference type="PANTHER" id="PTHR30136:SF35">
    <property type="entry name" value="HTH-TYPE TRANSCRIPTIONAL REGULATOR RV1719"/>
    <property type="match status" value="1"/>
</dbReference>
<sequence length="262" mass="29801">MESIENDNSKQSYYINSLIKSFGVLEILSEYDEMSILELSKASGLGKSSIHRILGTFKHMGYVNQNNINGKYYATIKLFELGNKVANRMPLRKVARPFLEELFELCHETVNIGILDKYDVVYLDKIITKEPLRIELDIGRRVPAFCSAMGKAILAFNENISISELQLRKITDTTIDTYEELENQLKQIRNQGYAIDNEEYIKGLTCISVPMKVDDNMSYVALSIASPSARITEEKKQIYTQLLRNTADKIINALGAWGKHCI</sequence>
<dbReference type="Gene3D" id="1.10.10.10">
    <property type="entry name" value="Winged helix-like DNA-binding domain superfamily/Winged helix DNA-binding domain"/>
    <property type="match status" value="1"/>
</dbReference>
<evidence type="ECO:0000313" key="7">
    <source>
        <dbReference type="EMBL" id="MBI6875501.1"/>
    </source>
</evidence>
<dbReference type="SUPFAM" id="SSF55781">
    <property type="entry name" value="GAF domain-like"/>
    <property type="match status" value="1"/>
</dbReference>
<dbReference type="AlphaFoldDB" id="A0A934I5U1"/>
<evidence type="ECO:0000256" key="2">
    <source>
        <dbReference type="ARBA" id="ARBA00023125"/>
    </source>
</evidence>
<accession>A0A934I5U1</accession>
<dbReference type="SUPFAM" id="SSF46785">
    <property type="entry name" value="Winged helix' DNA-binding domain"/>
    <property type="match status" value="1"/>
</dbReference>
<keyword evidence="3" id="KW-0804">Transcription</keyword>